<keyword evidence="3" id="KW-1185">Reference proteome</keyword>
<sequence>MSLWLVEGMNLNECDSYTLPSVAYIAYTVEPVLLYFALTLLYPPTTRKNALKIVIEIFMILGVLL</sequence>
<evidence type="ECO:0000256" key="1">
    <source>
        <dbReference type="SAM" id="Phobius"/>
    </source>
</evidence>
<feature type="transmembrane region" description="Helical" evidence="1">
    <location>
        <begin position="22"/>
        <end position="42"/>
    </location>
</feature>
<protein>
    <submittedName>
        <fullName evidence="2">Uncharacterized protein</fullName>
    </submittedName>
</protein>
<evidence type="ECO:0000313" key="2">
    <source>
        <dbReference type="EMBL" id="ODQ68794.1"/>
    </source>
</evidence>
<gene>
    <name evidence="2" type="ORF">LIPSTDRAFT_226534</name>
</gene>
<keyword evidence="1" id="KW-0812">Transmembrane</keyword>
<dbReference type="AlphaFoldDB" id="A0A1E3PU29"/>
<reference evidence="2 3" key="1">
    <citation type="journal article" date="2016" name="Proc. Natl. Acad. Sci. U.S.A.">
        <title>Comparative genomics of biotechnologically important yeasts.</title>
        <authorList>
            <person name="Riley R."/>
            <person name="Haridas S."/>
            <person name="Wolfe K.H."/>
            <person name="Lopes M.R."/>
            <person name="Hittinger C.T."/>
            <person name="Goeker M."/>
            <person name="Salamov A.A."/>
            <person name="Wisecaver J.H."/>
            <person name="Long T.M."/>
            <person name="Calvey C.H."/>
            <person name="Aerts A.L."/>
            <person name="Barry K.W."/>
            <person name="Choi C."/>
            <person name="Clum A."/>
            <person name="Coughlan A.Y."/>
            <person name="Deshpande S."/>
            <person name="Douglass A.P."/>
            <person name="Hanson S.J."/>
            <person name="Klenk H.-P."/>
            <person name="LaButti K.M."/>
            <person name="Lapidus A."/>
            <person name="Lindquist E.A."/>
            <person name="Lipzen A.M."/>
            <person name="Meier-Kolthoff J.P."/>
            <person name="Ohm R.A."/>
            <person name="Otillar R.P."/>
            <person name="Pangilinan J.L."/>
            <person name="Peng Y."/>
            <person name="Rokas A."/>
            <person name="Rosa C.A."/>
            <person name="Scheuner C."/>
            <person name="Sibirny A.A."/>
            <person name="Slot J.C."/>
            <person name="Stielow J.B."/>
            <person name="Sun H."/>
            <person name="Kurtzman C.P."/>
            <person name="Blackwell M."/>
            <person name="Grigoriev I.V."/>
            <person name="Jeffries T.W."/>
        </authorList>
    </citation>
    <scope>NUCLEOTIDE SEQUENCE [LARGE SCALE GENOMIC DNA]</scope>
    <source>
        <strain evidence="2 3">NRRL Y-11557</strain>
    </source>
</reference>
<evidence type="ECO:0000313" key="3">
    <source>
        <dbReference type="Proteomes" id="UP000094385"/>
    </source>
</evidence>
<dbReference type="EMBL" id="KV454315">
    <property type="protein sequence ID" value="ODQ68794.1"/>
    <property type="molecule type" value="Genomic_DNA"/>
</dbReference>
<dbReference type="Proteomes" id="UP000094385">
    <property type="component" value="Unassembled WGS sequence"/>
</dbReference>
<name>A0A1E3PU29_LIPST</name>
<proteinExistence type="predicted"/>
<accession>A0A1E3PU29</accession>
<keyword evidence="1" id="KW-1133">Transmembrane helix</keyword>
<keyword evidence="1" id="KW-0472">Membrane</keyword>
<organism evidence="2 3">
    <name type="scientific">Lipomyces starkeyi NRRL Y-11557</name>
    <dbReference type="NCBI Taxonomy" id="675824"/>
    <lineage>
        <taxon>Eukaryota</taxon>
        <taxon>Fungi</taxon>
        <taxon>Dikarya</taxon>
        <taxon>Ascomycota</taxon>
        <taxon>Saccharomycotina</taxon>
        <taxon>Lipomycetes</taxon>
        <taxon>Lipomycetales</taxon>
        <taxon>Lipomycetaceae</taxon>
        <taxon>Lipomyces</taxon>
    </lineage>
</organism>